<dbReference type="Proteomes" id="UP000270296">
    <property type="component" value="Unassembled WGS sequence"/>
</dbReference>
<reference evidence="12 13" key="2">
    <citation type="submission" date="2018-11" db="EMBL/GenBank/DDBJ databases">
        <authorList>
            <consortium name="Pathogen Informatics"/>
        </authorList>
    </citation>
    <scope>NUCLEOTIDE SEQUENCE [LARGE SCALE GENOMIC DNA]</scope>
</reference>
<dbReference type="AlphaFoldDB" id="A0A183IQC4"/>
<evidence type="ECO:0000256" key="1">
    <source>
        <dbReference type="ARBA" id="ARBA00004651"/>
    </source>
</evidence>
<keyword evidence="4 10" id="KW-1133">Transmembrane helix</keyword>
<dbReference type="PANTHER" id="PTHR10519">
    <property type="entry name" value="GABA-B RECEPTOR"/>
    <property type="match status" value="1"/>
</dbReference>
<dbReference type="InterPro" id="IPR017979">
    <property type="entry name" value="GPCR_3_CS"/>
</dbReference>
<evidence type="ECO:0000259" key="11">
    <source>
        <dbReference type="PROSITE" id="PS50259"/>
    </source>
</evidence>
<dbReference type="PRINTS" id="PR01176">
    <property type="entry name" value="GABABRECEPTR"/>
</dbReference>
<feature type="domain" description="G-protein coupled receptors family 3 profile" evidence="11">
    <location>
        <begin position="4"/>
        <end position="263"/>
    </location>
</feature>
<evidence type="ECO:0000313" key="13">
    <source>
        <dbReference type="Proteomes" id="UP000270296"/>
    </source>
</evidence>
<dbReference type="GO" id="GO:0038039">
    <property type="term" value="C:G protein-coupled receptor heterodimeric complex"/>
    <property type="evidence" value="ECO:0007669"/>
    <property type="project" value="TreeGrafter"/>
</dbReference>
<dbReference type="GO" id="GO:0007214">
    <property type="term" value="P:gamma-aminobutyric acid signaling pathway"/>
    <property type="evidence" value="ECO:0007669"/>
    <property type="project" value="TreeGrafter"/>
</dbReference>
<evidence type="ECO:0000256" key="6">
    <source>
        <dbReference type="ARBA" id="ARBA00023136"/>
    </source>
</evidence>
<dbReference type="PROSITE" id="PS00981">
    <property type="entry name" value="G_PROTEIN_RECEP_F3_3"/>
    <property type="match status" value="1"/>
</dbReference>
<name>A0A183IQC4_9BILA</name>
<keyword evidence="3 10" id="KW-0812">Transmembrane</keyword>
<sequence>MCTLTVLGVVLAIFFLAFNIYFRKQRYIKMSSPYVNNLITVGSILTYLSVILLGIDTRLVSEENFGRICTAKVWTLCLGFTLAFGSMFSKTWRVHSIFTNVQLNRKAIKDFKLFLIVGILLLVDGIVLTIWLIIDPMKMDVKALPIRGNLLIKPNIEYCKTEYTVFFQSILYGYKGIILLLGCFLAWETRNVNVPALNDSKYIGMSVYNVVVMCALGVAISFILQDRVNESFILISSFVIFCTTLTLCLVFVPKVSIINHRSDLSYENLCTVMD</sequence>
<keyword evidence="13" id="KW-1185">Reference proteome</keyword>
<evidence type="ECO:0000313" key="12">
    <source>
        <dbReference type="EMBL" id="VDP08397.1"/>
    </source>
</evidence>
<feature type="transmembrane region" description="Helical" evidence="10">
    <location>
        <begin position="165"/>
        <end position="187"/>
    </location>
</feature>
<dbReference type="InterPro" id="IPR017978">
    <property type="entry name" value="GPCR_3_C"/>
</dbReference>
<keyword evidence="8" id="KW-0325">Glycoprotein</keyword>
<dbReference type="PRINTS" id="PR01177">
    <property type="entry name" value="GABAB1RECPTR"/>
</dbReference>
<feature type="transmembrane region" description="Helical" evidence="10">
    <location>
        <begin position="6"/>
        <end position="22"/>
    </location>
</feature>
<dbReference type="PANTHER" id="PTHR10519:SF74">
    <property type="entry name" value="GAMMA-AMINOBUTYRIC ACID TYPE B RECEPTOR SUBUNIT 2"/>
    <property type="match status" value="1"/>
</dbReference>
<protein>
    <submittedName>
        <fullName evidence="14">G_PROTEIN_RECEP_F3_4 domain-containing protein</fullName>
    </submittedName>
</protein>
<feature type="transmembrane region" description="Helical" evidence="10">
    <location>
        <begin position="231"/>
        <end position="252"/>
    </location>
</feature>
<dbReference type="Pfam" id="PF00003">
    <property type="entry name" value="7tm_3"/>
    <property type="match status" value="1"/>
</dbReference>
<evidence type="ECO:0000256" key="2">
    <source>
        <dbReference type="ARBA" id="ARBA00022475"/>
    </source>
</evidence>
<dbReference type="InterPro" id="IPR002455">
    <property type="entry name" value="GPCR3_GABA-B"/>
</dbReference>
<evidence type="ECO:0000313" key="14">
    <source>
        <dbReference type="WBParaSite" id="SBAD_0000605401-mRNA-1"/>
    </source>
</evidence>
<dbReference type="EMBL" id="UZAM01009273">
    <property type="protein sequence ID" value="VDP08397.1"/>
    <property type="molecule type" value="Genomic_DNA"/>
</dbReference>
<keyword evidence="5" id="KW-0297">G-protein coupled receptor</keyword>
<keyword evidence="2" id="KW-1003">Cell membrane</keyword>
<feature type="transmembrane region" description="Helical" evidence="10">
    <location>
        <begin position="113"/>
        <end position="134"/>
    </location>
</feature>
<comment type="subcellular location">
    <subcellularLocation>
        <location evidence="1">Cell membrane</location>
        <topology evidence="1">Multi-pass membrane protein</topology>
    </subcellularLocation>
</comment>
<feature type="transmembrane region" description="Helical" evidence="10">
    <location>
        <begin position="73"/>
        <end position="92"/>
    </location>
</feature>
<gene>
    <name evidence="12" type="ORF">SBAD_LOCUS5821</name>
</gene>
<reference evidence="14" key="1">
    <citation type="submission" date="2016-06" db="UniProtKB">
        <authorList>
            <consortium name="WormBaseParasite"/>
        </authorList>
    </citation>
    <scope>IDENTIFICATION</scope>
</reference>
<dbReference type="PROSITE" id="PS50259">
    <property type="entry name" value="G_PROTEIN_RECEP_F3_4"/>
    <property type="match status" value="1"/>
</dbReference>
<dbReference type="WBParaSite" id="SBAD_0000605401-mRNA-1">
    <property type="protein sequence ID" value="SBAD_0000605401-mRNA-1"/>
    <property type="gene ID" value="SBAD_0000605401"/>
</dbReference>
<evidence type="ECO:0000256" key="5">
    <source>
        <dbReference type="ARBA" id="ARBA00023040"/>
    </source>
</evidence>
<evidence type="ECO:0000256" key="10">
    <source>
        <dbReference type="SAM" id="Phobius"/>
    </source>
</evidence>
<accession>A0A183IQC4</accession>
<dbReference type="GO" id="GO:0004965">
    <property type="term" value="F:G protein-coupled GABA receptor activity"/>
    <property type="evidence" value="ECO:0007669"/>
    <property type="project" value="InterPro"/>
</dbReference>
<keyword evidence="9" id="KW-0807">Transducer</keyword>
<evidence type="ECO:0000256" key="8">
    <source>
        <dbReference type="ARBA" id="ARBA00023180"/>
    </source>
</evidence>
<feature type="transmembrane region" description="Helical" evidence="10">
    <location>
        <begin position="207"/>
        <end position="225"/>
    </location>
</feature>
<evidence type="ECO:0000256" key="7">
    <source>
        <dbReference type="ARBA" id="ARBA00023170"/>
    </source>
</evidence>
<organism evidence="14">
    <name type="scientific">Soboliphyme baturini</name>
    <dbReference type="NCBI Taxonomy" id="241478"/>
    <lineage>
        <taxon>Eukaryota</taxon>
        <taxon>Metazoa</taxon>
        <taxon>Ecdysozoa</taxon>
        <taxon>Nematoda</taxon>
        <taxon>Enoplea</taxon>
        <taxon>Dorylaimia</taxon>
        <taxon>Dioctophymatida</taxon>
        <taxon>Dioctophymatoidea</taxon>
        <taxon>Soboliphymatidae</taxon>
        <taxon>Soboliphyme</taxon>
    </lineage>
</organism>
<dbReference type="OrthoDB" id="2150267at2759"/>
<feature type="transmembrane region" description="Helical" evidence="10">
    <location>
        <begin position="34"/>
        <end position="53"/>
    </location>
</feature>
<proteinExistence type="predicted"/>
<evidence type="ECO:0000256" key="9">
    <source>
        <dbReference type="ARBA" id="ARBA00023224"/>
    </source>
</evidence>
<evidence type="ECO:0000256" key="3">
    <source>
        <dbReference type="ARBA" id="ARBA00022692"/>
    </source>
</evidence>
<evidence type="ECO:0000256" key="4">
    <source>
        <dbReference type="ARBA" id="ARBA00022989"/>
    </source>
</evidence>
<keyword evidence="6 10" id="KW-0472">Membrane</keyword>
<keyword evidence="7" id="KW-0675">Receptor</keyword>